<feature type="binding site" evidence="11">
    <location>
        <position position="103"/>
    </location>
    <ligand>
        <name>ATP</name>
        <dbReference type="ChEBI" id="CHEBI:30616"/>
    </ligand>
</feature>
<organism evidence="15 16">
    <name type="scientific">Linderina pennispora</name>
    <dbReference type="NCBI Taxonomy" id="61395"/>
    <lineage>
        <taxon>Eukaryota</taxon>
        <taxon>Fungi</taxon>
        <taxon>Fungi incertae sedis</taxon>
        <taxon>Zoopagomycota</taxon>
        <taxon>Kickxellomycotina</taxon>
        <taxon>Kickxellomycetes</taxon>
        <taxon>Kickxellales</taxon>
        <taxon>Kickxellaceae</taxon>
        <taxon>Linderina</taxon>
    </lineage>
</organism>
<dbReference type="EMBL" id="MCFD01000006">
    <property type="protein sequence ID" value="ORX69892.1"/>
    <property type="molecule type" value="Genomic_DNA"/>
</dbReference>
<sequence length="166" mass="18453">MSCAIRTLSTKAVSAQPQLTLALLKPDLLANPSAVQQIIHEISANPALSIIHQKTDFWTTARATQFYSEHQGRFFFGRLVGYMTSGPILAMALRGPHAIADWRAMLGLTHPVRMRLAQPASLRARFGLTDTRNSFHGSDSMQSAERELRFVFGDAMVDQWLGSVRK</sequence>
<evidence type="ECO:0000256" key="4">
    <source>
        <dbReference type="ARBA" id="ARBA00022679"/>
    </source>
</evidence>
<keyword evidence="10" id="KW-0546">Nucleotide metabolism</keyword>
<dbReference type="GO" id="GO:0006228">
    <property type="term" value="P:UTP biosynthetic process"/>
    <property type="evidence" value="ECO:0007669"/>
    <property type="project" value="InterPro"/>
</dbReference>
<evidence type="ECO:0000313" key="16">
    <source>
        <dbReference type="Proteomes" id="UP000193922"/>
    </source>
</evidence>
<keyword evidence="7 13" id="KW-0418">Kinase</keyword>
<dbReference type="PANTHER" id="PTHR46161:SF3">
    <property type="entry name" value="NUCLEOSIDE DIPHOSPHATE KINASE DDB_G0292928-RELATED"/>
    <property type="match status" value="1"/>
</dbReference>
<dbReference type="InterPro" id="IPR036850">
    <property type="entry name" value="NDK-like_dom_sf"/>
</dbReference>
<dbReference type="GeneID" id="63804023"/>
<evidence type="ECO:0000256" key="1">
    <source>
        <dbReference type="ARBA" id="ARBA00008142"/>
    </source>
</evidence>
<evidence type="ECO:0000256" key="7">
    <source>
        <dbReference type="ARBA" id="ARBA00022777"/>
    </source>
</evidence>
<comment type="similarity">
    <text evidence="1 11 12">Belongs to the NDK family.</text>
</comment>
<dbReference type="InterPro" id="IPR034907">
    <property type="entry name" value="NDK-like_dom"/>
</dbReference>
<keyword evidence="8 13" id="KW-0067">ATP-binding</keyword>
<comment type="catalytic activity">
    <reaction evidence="13">
        <text>a 2'-deoxyribonucleoside 5'-diphosphate + ATP = a 2'-deoxyribonucleoside 5'-triphosphate + ADP</text>
        <dbReference type="Rhea" id="RHEA:44640"/>
        <dbReference type="ChEBI" id="CHEBI:30616"/>
        <dbReference type="ChEBI" id="CHEBI:61560"/>
        <dbReference type="ChEBI" id="CHEBI:73316"/>
        <dbReference type="ChEBI" id="CHEBI:456216"/>
        <dbReference type="EC" id="2.7.4.6"/>
    </reaction>
</comment>
<proteinExistence type="inferred from homology"/>
<feature type="binding site" evidence="11">
    <location>
        <position position="133"/>
    </location>
    <ligand>
        <name>ATP</name>
        <dbReference type="ChEBI" id="CHEBI:30616"/>
    </ligand>
</feature>
<dbReference type="EC" id="2.7.4.6" evidence="13"/>
<dbReference type="AlphaFoldDB" id="A0A1Y1W8W3"/>
<accession>A0A1Y1W8W3</accession>
<feature type="binding site" evidence="11">
    <location>
        <position position="75"/>
    </location>
    <ligand>
        <name>ATP</name>
        <dbReference type="ChEBI" id="CHEBI:30616"/>
    </ligand>
</feature>
<reference evidence="15 16" key="1">
    <citation type="submission" date="2016-07" db="EMBL/GenBank/DDBJ databases">
        <title>Pervasive Adenine N6-methylation of Active Genes in Fungi.</title>
        <authorList>
            <consortium name="DOE Joint Genome Institute"/>
            <person name="Mondo S.J."/>
            <person name="Dannebaum R.O."/>
            <person name="Kuo R.C."/>
            <person name="Labutti K."/>
            <person name="Haridas S."/>
            <person name="Kuo A."/>
            <person name="Salamov A."/>
            <person name="Ahrendt S.R."/>
            <person name="Lipzen A."/>
            <person name="Sullivan W."/>
            <person name="Andreopoulos W.B."/>
            <person name="Clum A."/>
            <person name="Lindquist E."/>
            <person name="Daum C."/>
            <person name="Ramamoorthy G.K."/>
            <person name="Gryganskyi A."/>
            <person name="Culley D."/>
            <person name="Magnuson J.K."/>
            <person name="James T.Y."/>
            <person name="O'Malley M.A."/>
            <person name="Stajich J.E."/>
            <person name="Spatafora J.W."/>
            <person name="Visel A."/>
            <person name="Grigoriev I.V."/>
        </authorList>
    </citation>
    <scope>NUCLEOTIDE SEQUENCE [LARGE SCALE GENOMIC DNA]</scope>
    <source>
        <strain evidence="15 16">ATCC 12442</strain>
    </source>
</reference>
<dbReference type="Pfam" id="PF00334">
    <property type="entry name" value="NDK"/>
    <property type="match status" value="1"/>
</dbReference>
<evidence type="ECO:0000259" key="14">
    <source>
        <dbReference type="SMART" id="SM00562"/>
    </source>
</evidence>
<feature type="binding site" evidence="11">
    <location>
        <position position="123"/>
    </location>
    <ligand>
        <name>ATP</name>
        <dbReference type="ChEBI" id="CHEBI:30616"/>
    </ligand>
</feature>
<dbReference type="PRINTS" id="PR01243">
    <property type="entry name" value="NUCDPKINASE"/>
</dbReference>
<dbReference type="Gene3D" id="3.30.70.141">
    <property type="entry name" value="Nucleoside diphosphate kinase-like domain"/>
    <property type="match status" value="1"/>
</dbReference>
<keyword evidence="3" id="KW-0963">Cytoplasm</keyword>
<dbReference type="STRING" id="61395.A0A1Y1W8W3"/>
<dbReference type="GO" id="GO:0005524">
    <property type="term" value="F:ATP binding"/>
    <property type="evidence" value="ECO:0007669"/>
    <property type="project" value="UniProtKB-KW"/>
</dbReference>
<dbReference type="SMART" id="SM00562">
    <property type="entry name" value="NDK"/>
    <property type="match status" value="1"/>
</dbReference>
<evidence type="ECO:0000313" key="15">
    <source>
        <dbReference type="EMBL" id="ORX69892.1"/>
    </source>
</evidence>
<dbReference type="PANTHER" id="PTHR46161">
    <property type="entry name" value="NUCLEOSIDE DIPHOSPHATE KINASE"/>
    <property type="match status" value="1"/>
</dbReference>
<dbReference type="GO" id="GO:0006183">
    <property type="term" value="P:GTP biosynthetic process"/>
    <property type="evidence" value="ECO:0007669"/>
    <property type="project" value="InterPro"/>
</dbReference>
<gene>
    <name evidence="15" type="ORF">DL89DRAFT_267125</name>
</gene>
<evidence type="ECO:0000256" key="2">
    <source>
        <dbReference type="ARBA" id="ARBA00017632"/>
    </source>
</evidence>
<feature type="domain" description="Nucleoside diphosphate kinase-like" evidence="14">
    <location>
        <begin position="17"/>
        <end position="159"/>
    </location>
</feature>
<dbReference type="PROSITE" id="PS00469">
    <property type="entry name" value="NDPK"/>
    <property type="match status" value="1"/>
</dbReference>
<feature type="active site" description="Pros-phosphohistidine intermediate" evidence="11">
    <location>
        <position position="136"/>
    </location>
</feature>
<dbReference type="GO" id="GO:0004550">
    <property type="term" value="F:nucleoside diphosphate kinase activity"/>
    <property type="evidence" value="ECO:0007669"/>
    <property type="project" value="UniProtKB-EC"/>
</dbReference>
<evidence type="ECO:0000256" key="9">
    <source>
        <dbReference type="ARBA" id="ARBA00022842"/>
    </source>
</evidence>
<evidence type="ECO:0000256" key="10">
    <source>
        <dbReference type="ARBA" id="ARBA00023080"/>
    </source>
</evidence>
<evidence type="ECO:0000256" key="5">
    <source>
        <dbReference type="ARBA" id="ARBA00022723"/>
    </source>
</evidence>
<keyword evidence="4 13" id="KW-0808">Transferase</keyword>
<dbReference type="SUPFAM" id="SSF54919">
    <property type="entry name" value="Nucleoside diphosphate kinase, NDK"/>
    <property type="match status" value="1"/>
</dbReference>
<keyword evidence="5" id="KW-0479">Metal-binding</keyword>
<dbReference type="InterPro" id="IPR023005">
    <property type="entry name" value="Nucleoside_diP_kinase_AS"/>
</dbReference>
<evidence type="ECO:0000256" key="3">
    <source>
        <dbReference type="ARBA" id="ARBA00022490"/>
    </source>
</evidence>
<dbReference type="GO" id="GO:0046872">
    <property type="term" value="F:metal ion binding"/>
    <property type="evidence" value="ECO:0007669"/>
    <property type="project" value="UniProtKB-KW"/>
</dbReference>
<keyword evidence="9" id="KW-0460">Magnesium</keyword>
<dbReference type="OrthoDB" id="2162449at2759"/>
<keyword evidence="6 13" id="KW-0547">Nucleotide-binding</keyword>
<dbReference type="PROSITE" id="PS51374">
    <property type="entry name" value="NDPK_LIKE"/>
    <property type="match status" value="1"/>
</dbReference>
<name>A0A1Y1W8W3_9FUNG</name>
<dbReference type="Proteomes" id="UP000193922">
    <property type="component" value="Unassembled WGS sequence"/>
</dbReference>
<feature type="binding site" evidence="11">
    <location>
        <position position="109"/>
    </location>
    <ligand>
        <name>ATP</name>
        <dbReference type="ChEBI" id="CHEBI:30616"/>
    </ligand>
</feature>
<evidence type="ECO:0000256" key="6">
    <source>
        <dbReference type="ARBA" id="ARBA00022741"/>
    </source>
</evidence>
<comment type="caution">
    <text evidence="15">The sequence shown here is derived from an EMBL/GenBank/DDBJ whole genome shotgun (WGS) entry which is preliminary data.</text>
</comment>
<evidence type="ECO:0000256" key="8">
    <source>
        <dbReference type="ARBA" id="ARBA00022840"/>
    </source>
</evidence>
<evidence type="ECO:0000256" key="12">
    <source>
        <dbReference type="RuleBase" id="RU004011"/>
    </source>
</evidence>
<dbReference type="InterPro" id="IPR001564">
    <property type="entry name" value="Nucleoside_diP_kinase"/>
</dbReference>
<evidence type="ECO:0000256" key="11">
    <source>
        <dbReference type="PROSITE-ProRule" id="PRU00706"/>
    </source>
</evidence>
<protein>
    <recommendedName>
        <fullName evidence="2 13">Nucleoside diphosphate kinase</fullName>
        <ecNumber evidence="13">2.7.4.6</ecNumber>
    </recommendedName>
</protein>
<dbReference type="GO" id="GO:0006241">
    <property type="term" value="P:CTP biosynthetic process"/>
    <property type="evidence" value="ECO:0007669"/>
    <property type="project" value="InterPro"/>
</dbReference>
<dbReference type="RefSeq" id="XP_040743530.1">
    <property type="nucleotide sequence ID" value="XM_040887375.1"/>
</dbReference>
<evidence type="ECO:0000256" key="13">
    <source>
        <dbReference type="RuleBase" id="RU004013"/>
    </source>
</evidence>
<feature type="binding site" evidence="11">
    <location>
        <position position="25"/>
    </location>
    <ligand>
        <name>ATP</name>
        <dbReference type="ChEBI" id="CHEBI:30616"/>
    </ligand>
</feature>
<keyword evidence="16" id="KW-1185">Reference proteome</keyword>